<evidence type="ECO:0000313" key="2">
    <source>
        <dbReference type="EMBL" id="CAB4683920.1"/>
    </source>
</evidence>
<dbReference type="AlphaFoldDB" id="A0A6J6NBG4"/>
<reference evidence="2" key="1">
    <citation type="submission" date="2020-05" db="EMBL/GenBank/DDBJ databases">
        <authorList>
            <person name="Chiriac C."/>
            <person name="Salcher M."/>
            <person name="Ghai R."/>
            <person name="Kavagutti S V."/>
        </authorList>
    </citation>
    <scope>NUCLEOTIDE SEQUENCE</scope>
</reference>
<name>A0A6J6NBG4_9ZZZZ</name>
<feature type="region of interest" description="Disordered" evidence="1">
    <location>
        <begin position="41"/>
        <end position="115"/>
    </location>
</feature>
<organism evidence="2">
    <name type="scientific">freshwater metagenome</name>
    <dbReference type="NCBI Taxonomy" id="449393"/>
    <lineage>
        <taxon>unclassified sequences</taxon>
        <taxon>metagenomes</taxon>
        <taxon>ecological metagenomes</taxon>
    </lineage>
</organism>
<evidence type="ECO:0000256" key="1">
    <source>
        <dbReference type="SAM" id="MobiDB-lite"/>
    </source>
</evidence>
<sequence>MRLGGIVRSKSSEIAMPAAATVTGPSLETQSKPLFCHVSPPLKESQARRSCSSAPSQACKMIMQPGANTPSQGSRSRHRHSTQPATSCRVASATVPGSTSPPVPTKRSAPSSTEISTDGAVAAIASPSPSTGAIKATRARNITTRAFHLYIVPRYVRSAAVSPSAY</sequence>
<protein>
    <submittedName>
        <fullName evidence="2">Unannotated protein</fullName>
    </submittedName>
</protein>
<accession>A0A6J6NBG4</accession>
<dbReference type="EMBL" id="CAEZWW010000211">
    <property type="protein sequence ID" value="CAB4683920.1"/>
    <property type="molecule type" value="Genomic_DNA"/>
</dbReference>
<gene>
    <name evidence="2" type="ORF">UFOPK2310_01411</name>
</gene>
<proteinExistence type="predicted"/>